<reference evidence="1 2" key="1">
    <citation type="submission" date="2020-08" db="EMBL/GenBank/DDBJ databases">
        <title>Genome sequence of Diaphorobacter aerolatus KACC 16536T.</title>
        <authorList>
            <person name="Hyun D.-W."/>
            <person name="Bae J.-W."/>
        </authorList>
    </citation>
    <scope>NUCLEOTIDE SEQUENCE [LARGE SCALE GENOMIC DNA]</scope>
    <source>
        <strain evidence="1 2">KACC 16536</strain>
    </source>
</reference>
<gene>
    <name evidence="1" type="ORF">H9K75_20770</name>
</gene>
<evidence type="ECO:0000313" key="2">
    <source>
        <dbReference type="Proteomes" id="UP000516028"/>
    </source>
</evidence>
<evidence type="ECO:0000313" key="1">
    <source>
        <dbReference type="EMBL" id="QNP48355.1"/>
    </source>
</evidence>
<dbReference type="Proteomes" id="UP000516028">
    <property type="component" value="Chromosome"/>
</dbReference>
<dbReference type="KEGG" id="daer:H9K75_20770"/>
<organism evidence="1 2">
    <name type="scientific">Diaphorobacter aerolatus</name>
    <dbReference type="NCBI Taxonomy" id="1288495"/>
    <lineage>
        <taxon>Bacteria</taxon>
        <taxon>Pseudomonadati</taxon>
        <taxon>Pseudomonadota</taxon>
        <taxon>Betaproteobacteria</taxon>
        <taxon>Burkholderiales</taxon>
        <taxon>Comamonadaceae</taxon>
        <taxon>Diaphorobacter</taxon>
    </lineage>
</organism>
<accession>A0A7H0GJ89</accession>
<protein>
    <submittedName>
        <fullName evidence="1">Uncharacterized protein</fullName>
    </submittedName>
</protein>
<dbReference type="EMBL" id="CP060783">
    <property type="protein sequence ID" value="QNP48355.1"/>
    <property type="molecule type" value="Genomic_DNA"/>
</dbReference>
<proteinExistence type="predicted"/>
<keyword evidence="2" id="KW-1185">Reference proteome</keyword>
<sequence>MIVRKQVIFGSPENHSSRELFKIASHFNVSNARACHFALYWLYKIEGIALVQEHNWVAKPSGAIFLRFTQEEDEKIQELMTKYSISFHELVKRVIEVVSKKIQDNKITHTDSKVVYFFNKENKK</sequence>
<dbReference type="RefSeq" id="WP_187723953.1">
    <property type="nucleotide sequence ID" value="NZ_CP060783.1"/>
</dbReference>
<dbReference type="AlphaFoldDB" id="A0A7H0GJ89"/>
<name>A0A7H0GJ89_9BURK</name>